<protein>
    <submittedName>
        <fullName evidence="3">MucR family transcriptional regulator</fullName>
    </submittedName>
</protein>
<dbReference type="InterPro" id="IPR008807">
    <property type="entry name" value="ROS_MUCR"/>
</dbReference>
<proteinExistence type="inferred from homology"/>
<evidence type="ECO:0000256" key="1">
    <source>
        <dbReference type="ARBA" id="ARBA00007031"/>
    </source>
</evidence>
<dbReference type="InterPro" id="IPR041920">
    <property type="entry name" value="ROS/MUCR_sf"/>
</dbReference>
<sequence length="165" mass="17911">MAPTLLELTASIVSSHAAMSELSTEELVQEIQKVYATMQQLEGGVAEAAPAEEAKAPVISLKKAFQADQVVCMICGKGGMKTLTRHLAQVHNMKPREYRKQFNIPSTQALTARKFSEARKKMAQDRGLADNLAKARAVRAANIQQKKAAAEKPAKAKAAPRKKKA</sequence>
<accession>A0ABX7Q154</accession>
<name>A0ABX7Q154_9BACT</name>
<comment type="similarity">
    <text evidence="1">Belongs to the ros/MucR family.</text>
</comment>
<evidence type="ECO:0000313" key="4">
    <source>
        <dbReference type="Proteomes" id="UP000663651"/>
    </source>
</evidence>
<dbReference type="RefSeq" id="WP_207162655.1">
    <property type="nucleotide sequence ID" value="NZ_CP071382.1"/>
</dbReference>
<dbReference type="EMBL" id="CP071382">
    <property type="protein sequence ID" value="QSV44841.1"/>
    <property type="molecule type" value="Genomic_DNA"/>
</dbReference>
<reference evidence="3 4" key="1">
    <citation type="submission" date="2021-03" db="EMBL/GenBank/DDBJ databases">
        <title>Geobacter metallireducens gen. nov. sp. nov., a microorganism capable of coupling the complete oxidation of organic compounds to the reduction of iron and other metals.</title>
        <authorList>
            <person name="Li Y."/>
        </authorList>
    </citation>
    <scope>NUCLEOTIDE SEQUENCE [LARGE SCALE GENOMIC DNA]</scope>
    <source>
        <strain evidence="3 4">Jerry-YX</strain>
    </source>
</reference>
<dbReference type="Proteomes" id="UP000663651">
    <property type="component" value="Chromosome"/>
</dbReference>
<evidence type="ECO:0000256" key="2">
    <source>
        <dbReference type="SAM" id="MobiDB-lite"/>
    </source>
</evidence>
<dbReference type="Pfam" id="PF05443">
    <property type="entry name" value="ROS_MUCR"/>
    <property type="match status" value="1"/>
</dbReference>
<evidence type="ECO:0000313" key="3">
    <source>
        <dbReference type="EMBL" id="QSV44841.1"/>
    </source>
</evidence>
<organism evidence="3 4">
    <name type="scientific">Geobacter benzoatilyticus</name>
    <dbReference type="NCBI Taxonomy" id="2815309"/>
    <lineage>
        <taxon>Bacteria</taxon>
        <taxon>Pseudomonadati</taxon>
        <taxon>Thermodesulfobacteriota</taxon>
        <taxon>Desulfuromonadia</taxon>
        <taxon>Geobacterales</taxon>
        <taxon>Geobacteraceae</taxon>
        <taxon>Geobacter</taxon>
    </lineage>
</organism>
<feature type="region of interest" description="Disordered" evidence="2">
    <location>
        <begin position="141"/>
        <end position="165"/>
    </location>
</feature>
<keyword evidence="4" id="KW-1185">Reference proteome</keyword>
<gene>
    <name evidence="3" type="ORF">JZM60_11815</name>
</gene>
<dbReference type="Gene3D" id="1.10.10.1550">
    <property type="entry name" value="ROS/MUCR transcriptional regulator protein"/>
    <property type="match status" value="1"/>
</dbReference>